<dbReference type="GO" id="GO:0160140">
    <property type="term" value="F:23S rRNA pseudouridine(1911/1915/1917) synthase activity"/>
    <property type="evidence" value="ECO:0007669"/>
    <property type="project" value="UniProtKB-EC"/>
</dbReference>
<evidence type="ECO:0000313" key="5">
    <source>
        <dbReference type="EMBL" id="MET3655878.1"/>
    </source>
</evidence>
<dbReference type="PANTHER" id="PTHR21600">
    <property type="entry name" value="MITOCHONDRIAL RNA PSEUDOURIDINE SYNTHASE"/>
    <property type="match status" value="1"/>
</dbReference>
<sequence>MIHSLTAMSKGDELDRRFRLVFQVDEGGILLREFLHAKGISKRTLTATKYDGGDIRVNGFERNVRHPLQSGDEVLIIFPSEEPSPGLLPEIGDLSIVYEDEALIIVDKPAGQSTIPSRDHPNGTMANAVAGKFAKERLPATVHVVTRLDKDTSGLICIAKNRHIHHLLSEQMMNSGFHRQYIALVEGHVERDQFSIVQPIGRKDGSIIERIVREDGQFARTDVEVLGRSDIKGHQLTKIALTLYTGRTHQIRVHMRWAGHPLHGDDLYGGSHGLIGRQALHCAMIGFLHPLTSEKVEFRCDIPLDIKRLTNTDIKQTQ</sequence>
<evidence type="ECO:0000256" key="3">
    <source>
        <dbReference type="RuleBase" id="RU362028"/>
    </source>
</evidence>
<dbReference type="Gene3D" id="3.30.2350.10">
    <property type="entry name" value="Pseudouridine synthase"/>
    <property type="match status" value="1"/>
</dbReference>
<proteinExistence type="inferred from homology"/>
<dbReference type="InterPro" id="IPR006225">
    <property type="entry name" value="PsdUridine_synth_RluC/D"/>
</dbReference>
<feature type="domain" description="Pseudouridine synthase RsuA/RluA-like" evidence="4">
    <location>
        <begin position="103"/>
        <end position="256"/>
    </location>
</feature>
<evidence type="ECO:0000256" key="2">
    <source>
        <dbReference type="ARBA" id="ARBA00010876"/>
    </source>
</evidence>
<protein>
    <recommendedName>
        <fullName evidence="3">Pseudouridine synthase</fullName>
        <ecNumber evidence="3">5.4.99.-</ecNumber>
    </recommendedName>
</protein>
<dbReference type="Pfam" id="PF00849">
    <property type="entry name" value="PseudoU_synth_2"/>
    <property type="match status" value="1"/>
</dbReference>
<evidence type="ECO:0000256" key="1">
    <source>
        <dbReference type="ARBA" id="ARBA00000073"/>
    </source>
</evidence>
<dbReference type="InterPro" id="IPR020103">
    <property type="entry name" value="PsdUridine_synth_cat_dom_sf"/>
</dbReference>
<name>A0ABV2K772_SPOPS</name>
<reference evidence="5 6" key="1">
    <citation type="submission" date="2024-06" db="EMBL/GenBank/DDBJ databases">
        <title>Sorghum-associated microbial communities from plants grown in Nebraska, USA.</title>
        <authorList>
            <person name="Schachtman D."/>
        </authorList>
    </citation>
    <scope>NUCLEOTIDE SEQUENCE [LARGE SCALE GENOMIC DNA]</scope>
    <source>
        <strain evidence="5 6">1288</strain>
    </source>
</reference>
<comment type="catalytic activity">
    <reaction evidence="1 3">
        <text>a uridine in RNA = a pseudouridine in RNA</text>
        <dbReference type="Rhea" id="RHEA:48348"/>
        <dbReference type="Rhea" id="RHEA-COMP:12068"/>
        <dbReference type="Rhea" id="RHEA-COMP:12069"/>
        <dbReference type="ChEBI" id="CHEBI:65314"/>
        <dbReference type="ChEBI" id="CHEBI:65315"/>
    </reaction>
</comment>
<evidence type="ECO:0000313" key="6">
    <source>
        <dbReference type="Proteomes" id="UP001549104"/>
    </source>
</evidence>
<dbReference type="PANTHER" id="PTHR21600:SF35">
    <property type="entry name" value="PSEUDOURIDINE SYNTHASE"/>
    <property type="match status" value="1"/>
</dbReference>
<comment type="function">
    <text evidence="3">Responsible for synthesis of pseudouridine from uracil.</text>
</comment>
<evidence type="ECO:0000259" key="4">
    <source>
        <dbReference type="Pfam" id="PF00849"/>
    </source>
</evidence>
<organism evidence="5 6">
    <name type="scientific">Sporosarcina psychrophila</name>
    <name type="common">Bacillus psychrophilus</name>
    <dbReference type="NCBI Taxonomy" id="1476"/>
    <lineage>
        <taxon>Bacteria</taxon>
        <taxon>Bacillati</taxon>
        <taxon>Bacillota</taxon>
        <taxon>Bacilli</taxon>
        <taxon>Bacillales</taxon>
        <taxon>Caryophanaceae</taxon>
        <taxon>Sporosarcina</taxon>
    </lineage>
</organism>
<keyword evidence="3 5" id="KW-0413">Isomerase</keyword>
<comment type="caution">
    <text evidence="5">The sequence shown here is derived from an EMBL/GenBank/DDBJ whole genome shotgun (WGS) entry which is preliminary data.</text>
</comment>
<dbReference type="Proteomes" id="UP001549104">
    <property type="component" value="Unassembled WGS sequence"/>
</dbReference>
<gene>
    <name evidence="5" type="ORF">ABIC55_000962</name>
</gene>
<dbReference type="EMBL" id="JBEPME010000001">
    <property type="protein sequence ID" value="MET3655878.1"/>
    <property type="molecule type" value="Genomic_DNA"/>
</dbReference>
<dbReference type="EC" id="5.4.99.-" evidence="3"/>
<keyword evidence="6" id="KW-1185">Reference proteome</keyword>
<accession>A0ABV2K772</accession>
<dbReference type="InterPro" id="IPR006145">
    <property type="entry name" value="PsdUridine_synth_RsuA/RluA"/>
</dbReference>
<dbReference type="InterPro" id="IPR050188">
    <property type="entry name" value="RluA_PseudoU_synthase"/>
</dbReference>
<dbReference type="CDD" id="cd02869">
    <property type="entry name" value="PseudoU_synth_RluA_like"/>
    <property type="match status" value="1"/>
</dbReference>
<comment type="similarity">
    <text evidence="2 3">Belongs to the pseudouridine synthase RluA family.</text>
</comment>
<dbReference type="SUPFAM" id="SSF55120">
    <property type="entry name" value="Pseudouridine synthase"/>
    <property type="match status" value="1"/>
</dbReference>
<dbReference type="RefSeq" id="WP_354312359.1">
    <property type="nucleotide sequence ID" value="NZ_JBEPME010000001.1"/>
</dbReference>
<dbReference type="NCBIfam" id="TIGR00005">
    <property type="entry name" value="rluA_subfam"/>
    <property type="match status" value="1"/>
</dbReference>